<sequence>MIVFDRILPITTDVLRAHREVVAQLEWLLVNRDLNGRVRLIVPESVTASDGLSEQLETMYGVLAGQIAPHAHVAGSGVLYEVSQEEACQGASAFPLGDLDRVWFVDRLATASRWETIANVAPGAPRIVFFSIKGGVGRSTALAASAWSLASQGKRVLVLDLDLESPGLSSALLPLERQPEYGITDWLVEDLVDNGEALLPDLYATSDLPTSGSIYLVPAHGRQIGEYVSKLGRCWMSKRNAQGGLDTWSARLNRLVDRLQSLHQPDVILVDSRAGIDDVAAACVTDLGAHTVLMFAIQGQQTWTGYRALFSYWSQRGVITEIRDRLQLVAGLVPDDERRLEYLAALRSDSYDLFVDTYDAVPPGEISEWNYDEDDDNAPHSPLSVRWNRGWYGLLSLQNRMGQVDQAEVKAVFGALLDFLDRAIGQGRTL</sequence>
<evidence type="ECO:0000259" key="1">
    <source>
        <dbReference type="Pfam" id="PF01656"/>
    </source>
</evidence>
<organism evidence="2 3">
    <name type="scientific">Azospirillum griseum</name>
    <dbReference type="NCBI Taxonomy" id="2496639"/>
    <lineage>
        <taxon>Bacteria</taxon>
        <taxon>Pseudomonadati</taxon>
        <taxon>Pseudomonadota</taxon>
        <taxon>Alphaproteobacteria</taxon>
        <taxon>Rhodospirillales</taxon>
        <taxon>Azospirillaceae</taxon>
        <taxon>Azospirillum</taxon>
    </lineage>
</organism>
<comment type="caution">
    <text evidence="2">The sequence shown here is derived from an EMBL/GenBank/DDBJ whole genome shotgun (WGS) entry which is preliminary data.</text>
</comment>
<gene>
    <name evidence="2" type="ORF">EJ903_12690</name>
</gene>
<reference evidence="2 3" key="1">
    <citation type="submission" date="2018-12" db="EMBL/GenBank/DDBJ databases">
        <authorList>
            <person name="Yang Y."/>
        </authorList>
    </citation>
    <scope>NUCLEOTIDE SEQUENCE [LARGE SCALE GENOMIC DNA]</scope>
    <source>
        <strain evidence="2 3">L-25-5w-1</strain>
    </source>
</reference>
<proteinExistence type="predicted"/>
<evidence type="ECO:0000313" key="3">
    <source>
        <dbReference type="Proteomes" id="UP000277007"/>
    </source>
</evidence>
<dbReference type="InterPro" id="IPR027417">
    <property type="entry name" value="P-loop_NTPase"/>
</dbReference>
<accession>A0A3S0HX83</accession>
<name>A0A3S0HX83_9PROT</name>
<feature type="domain" description="CobQ/CobB/MinD/ParA nucleotide binding" evidence="1">
    <location>
        <begin position="127"/>
        <end position="234"/>
    </location>
</feature>
<dbReference type="NCBIfam" id="NF047398">
    <property type="entry name" value="AAA_KGGVGR"/>
    <property type="match status" value="1"/>
</dbReference>
<keyword evidence="3" id="KW-1185">Reference proteome</keyword>
<evidence type="ECO:0000313" key="2">
    <source>
        <dbReference type="EMBL" id="RTR19850.1"/>
    </source>
</evidence>
<dbReference type="Gene3D" id="3.40.50.300">
    <property type="entry name" value="P-loop containing nucleotide triphosphate hydrolases"/>
    <property type="match status" value="1"/>
</dbReference>
<dbReference type="PANTHER" id="PTHR13696">
    <property type="entry name" value="P-LOOP CONTAINING NUCLEOSIDE TRIPHOSPHATE HYDROLASE"/>
    <property type="match status" value="1"/>
</dbReference>
<dbReference type="OrthoDB" id="9804460at2"/>
<dbReference type="RefSeq" id="WP_126615728.1">
    <property type="nucleotide sequence ID" value="NZ_JBHUCY010000043.1"/>
</dbReference>
<dbReference type="InterPro" id="IPR050678">
    <property type="entry name" value="DNA_Partitioning_ATPase"/>
</dbReference>
<dbReference type="InterPro" id="IPR002586">
    <property type="entry name" value="CobQ/CobB/MinD/ParA_Nub-bd_dom"/>
</dbReference>
<dbReference type="AlphaFoldDB" id="A0A3S0HX83"/>
<dbReference type="SUPFAM" id="SSF52540">
    <property type="entry name" value="P-loop containing nucleoside triphosphate hydrolases"/>
    <property type="match status" value="1"/>
</dbReference>
<dbReference type="Pfam" id="PF01656">
    <property type="entry name" value="CbiA"/>
    <property type="match status" value="1"/>
</dbReference>
<protein>
    <submittedName>
        <fullName evidence="2">ParA family protein</fullName>
    </submittedName>
</protein>
<dbReference type="EMBL" id="RXMA01000010">
    <property type="protein sequence ID" value="RTR19850.1"/>
    <property type="molecule type" value="Genomic_DNA"/>
</dbReference>
<dbReference type="Proteomes" id="UP000277007">
    <property type="component" value="Unassembled WGS sequence"/>
</dbReference>
<dbReference type="PANTHER" id="PTHR13696:SF52">
    <property type="entry name" value="PARA FAMILY PROTEIN CT_582"/>
    <property type="match status" value="1"/>
</dbReference>